<dbReference type="Proteomes" id="UP000633418">
    <property type="component" value="Chromosome"/>
</dbReference>
<keyword evidence="2" id="KW-1185">Reference proteome</keyword>
<organism evidence="1 2">
    <name type="scientific">Pseudomonas xantholysinigenes</name>
    <dbReference type="NCBI Taxonomy" id="2745490"/>
    <lineage>
        <taxon>Bacteria</taxon>
        <taxon>Pseudomonadati</taxon>
        <taxon>Pseudomonadota</taxon>
        <taxon>Gammaproteobacteria</taxon>
        <taxon>Pseudomonadales</taxon>
        <taxon>Pseudomonadaceae</taxon>
        <taxon>Pseudomonas</taxon>
    </lineage>
</organism>
<dbReference type="EMBL" id="CP077095">
    <property type="protein sequence ID" value="QXI37359.1"/>
    <property type="molecule type" value="Genomic_DNA"/>
</dbReference>
<proteinExistence type="predicted"/>
<name>A0A9E6TWE6_9PSED</name>
<evidence type="ECO:0000313" key="1">
    <source>
        <dbReference type="EMBL" id="QXI37359.1"/>
    </source>
</evidence>
<reference evidence="1 2" key="1">
    <citation type="journal article" date="2020" name="Microorganisms">
        <title>Reliable Identification of Environmental Pseudomonas Isolates Using the rpoD Gene.</title>
        <authorList>
            <consortium name="The Broad Institute Genome Sequencing Platform"/>
            <person name="Girard L."/>
            <person name="Lood C."/>
            <person name="Rokni-Zadeh H."/>
            <person name="van Noort V."/>
            <person name="Lavigne R."/>
            <person name="De Mot R."/>
        </authorList>
    </citation>
    <scope>NUCLEOTIDE SEQUENCE [LARGE SCALE GENOMIC DNA]</scope>
    <source>
        <strain evidence="1 2">RW9S1A</strain>
    </source>
</reference>
<dbReference type="RefSeq" id="WP_186660107.1">
    <property type="nucleotide sequence ID" value="NZ_CP077095.1"/>
</dbReference>
<gene>
    <name evidence="1" type="ORF">HU772_018745</name>
</gene>
<sequence>MKLGLQTWNEDASPNLDTSNRLGTLLGSVVTGTRAGSLIVPELARGEPFYFFHPDALPSRPPSYQLPYELIYPVVKLQGQTLSWSFPAFRFTGAYAQYGYSVSVEIIYGVF</sequence>
<reference evidence="1 2" key="2">
    <citation type="journal article" date="2021" name="Microorganisms">
        <title>The Ever-Expanding Pseudomonas Genus: Description of 43 New Species and Partition of the Pseudomonas putida Group.</title>
        <authorList>
            <person name="Girard L."/>
            <person name="Lood C."/>
            <person name="Hofte M."/>
            <person name="Vandamme P."/>
            <person name="Rokni-Zadeh H."/>
            <person name="van Noort V."/>
            <person name="Lavigne R."/>
            <person name="De Mot R."/>
        </authorList>
    </citation>
    <scope>NUCLEOTIDE SEQUENCE [LARGE SCALE GENOMIC DNA]</scope>
    <source>
        <strain evidence="1 2">RW9S1A</strain>
    </source>
</reference>
<protein>
    <submittedName>
        <fullName evidence="1">Uncharacterized protein</fullName>
    </submittedName>
</protein>
<evidence type="ECO:0000313" key="2">
    <source>
        <dbReference type="Proteomes" id="UP000633418"/>
    </source>
</evidence>
<dbReference type="KEGG" id="pxn:HU772_018745"/>
<dbReference type="AlphaFoldDB" id="A0A9E6TWE6"/>
<accession>A0A9E6TWE6</accession>